<feature type="transmembrane region" description="Helical" evidence="6">
    <location>
        <begin position="287"/>
        <end position="320"/>
    </location>
</feature>
<dbReference type="InterPro" id="IPR052964">
    <property type="entry name" value="Sporulation_signal_mat"/>
</dbReference>
<feature type="region of interest" description="Disordered" evidence="5">
    <location>
        <begin position="504"/>
        <end position="526"/>
    </location>
</feature>
<accession>A0A1I6QFZ9</accession>
<evidence type="ECO:0000313" key="8">
    <source>
        <dbReference type="EMBL" id="SFS51332.1"/>
    </source>
</evidence>
<dbReference type="Proteomes" id="UP000199199">
    <property type="component" value="Unassembled WGS sequence"/>
</dbReference>
<dbReference type="AlphaFoldDB" id="A0A1I6QFZ9"/>
<feature type="transmembrane region" description="Helical" evidence="6">
    <location>
        <begin position="374"/>
        <end position="393"/>
    </location>
</feature>
<evidence type="ECO:0000256" key="5">
    <source>
        <dbReference type="SAM" id="MobiDB-lite"/>
    </source>
</evidence>
<feature type="transmembrane region" description="Helical" evidence="6">
    <location>
        <begin position="50"/>
        <end position="69"/>
    </location>
</feature>
<dbReference type="EMBL" id="FOZS01000001">
    <property type="protein sequence ID" value="SFS51332.1"/>
    <property type="molecule type" value="Genomic_DNA"/>
</dbReference>
<comment type="subcellular location">
    <subcellularLocation>
        <location evidence="1">Endomembrane system</location>
        <topology evidence="1">Multi-pass membrane protein</topology>
    </subcellularLocation>
</comment>
<evidence type="ECO:0000256" key="1">
    <source>
        <dbReference type="ARBA" id="ARBA00004127"/>
    </source>
</evidence>
<feature type="transmembrane region" description="Helical" evidence="6">
    <location>
        <begin position="158"/>
        <end position="178"/>
    </location>
</feature>
<keyword evidence="9" id="KW-1185">Reference proteome</keyword>
<proteinExistence type="predicted"/>
<dbReference type="OrthoDB" id="327281at2157"/>
<evidence type="ECO:0000256" key="2">
    <source>
        <dbReference type="ARBA" id="ARBA00022692"/>
    </source>
</evidence>
<evidence type="ECO:0000256" key="3">
    <source>
        <dbReference type="ARBA" id="ARBA00022989"/>
    </source>
</evidence>
<dbReference type="GO" id="GO:0012505">
    <property type="term" value="C:endomembrane system"/>
    <property type="evidence" value="ECO:0007669"/>
    <property type="project" value="UniProtKB-SubCell"/>
</dbReference>
<dbReference type="PANTHER" id="PTHR39535">
    <property type="entry name" value="SPORULATION-DELAYING PROTEIN SDPB"/>
    <property type="match status" value="1"/>
</dbReference>
<keyword evidence="4 6" id="KW-0472">Membrane</keyword>
<dbReference type="Pfam" id="PF05090">
    <property type="entry name" value="HTTM"/>
    <property type="match status" value="1"/>
</dbReference>
<evidence type="ECO:0000256" key="4">
    <source>
        <dbReference type="ARBA" id="ARBA00023136"/>
    </source>
</evidence>
<evidence type="ECO:0000259" key="7">
    <source>
        <dbReference type="SMART" id="SM00752"/>
    </source>
</evidence>
<sequence length="526" mass="56369">MVADRSPPSGSSGADTGSGSAGRSTTPAVRSWISAVRSVIRPRLGIDLRALAAFRIAIGLVVLGDLLLLRVPGLVPFYTDAGVFPRSALAETYPTFASVSVHALSGSPWAQGVLFAIAAVAAICLCLGYRTRLATLVSVALLASLQLRNPHVLNGGDTILTSLLFLGLFLPLSARWSLDARRRHRGPGGRSWWGTDGGARVVSVATATALLHLVFIYATNAVLKFQSEPWMEGVAVERIFHLEQFLALLGPFLTGFPLVLTAVNWAWVGTLSAAPLLIVLAGRGRTVVAAAFVCSHLGMAATMEIGVFPFVMVSGLLLFLPPRVWDRVERSRTRAFLDGLESRIRHTVPRRPTTPLPSIPSATVPAALRRVGRVGVAVVLATLLLTLVLWQTVQAGFVDSPAPELTAEIDDVGWVFFAPNPPDASRGYVVEAELESGDRIDLATGEPATLDRPPDPIETYPSTLWKRFGGNIRSAEPGQFEPSVEYICDRSAHRIETVTIYSLEQPVGPDGPTGEPVADERISRTC</sequence>
<feature type="domain" description="HTTM-like" evidence="7">
    <location>
        <begin position="43"/>
        <end position="324"/>
    </location>
</feature>
<feature type="transmembrane region" description="Helical" evidence="6">
    <location>
        <begin position="198"/>
        <end position="223"/>
    </location>
</feature>
<dbReference type="PANTHER" id="PTHR39535:SF2">
    <property type="entry name" value="HTTM DOMAIN-CONTAINING PROTEIN"/>
    <property type="match status" value="1"/>
</dbReference>
<feature type="transmembrane region" description="Helical" evidence="6">
    <location>
        <begin position="244"/>
        <end position="267"/>
    </location>
</feature>
<keyword evidence="2 6" id="KW-0812">Transmembrane</keyword>
<name>A0A1I6QFZ9_9EURY</name>
<evidence type="ECO:0000313" key="9">
    <source>
        <dbReference type="Proteomes" id="UP000199199"/>
    </source>
</evidence>
<dbReference type="RefSeq" id="WP_092902690.1">
    <property type="nucleotide sequence ID" value="NZ_FOZS01000001.1"/>
</dbReference>
<feature type="transmembrane region" description="Helical" evidence="6">
    <location>
        <begin position="109"/>
        <end position="129"/>
    </location>
</feature>
<gene>
    <name evidence="8" type="ORF">SAMN04488556_1244</name>
</gene>
<dbReference type="InterPro" id="IPR053934">
    <property type="entry name" value="HTTM_dom"/>
</dbReference>
<evidence type="ECO:0000256" key="6">
    <source>
        <dbReference type="SAM" id="Phobius"/>
    </source>
</evidence>
<dbReference type="SMART" id="SM00752">
    <property type="entry name" value="HTTM"/>
    <property type="match status" value="1"/>
</dbReference>
<organism evidence="8 9">
    <name type="scientific">Halostagnicola kamekurae</name>
    <dbReference type="NCBI Taxonomy" id="619731"/>
    <lineage>
        <taxon>Archaea</taxon>
        <taxon>Methanobacteriati</taxon>
        <taxon>Methanobacteriota</taxon>
        <taxon>Stenosarchaea group</taxon>
        <taxon>Halobacteria</taxon>
        <taxon>Halobacteriales</taxon>
        <taxon>Natrialbaceae</taxon>
        <taxon>Halostagnicola</taxon>
    </lineage>
</organism>
<dbReference type="InterPro" id="IPR011020">
    <property type="entry name" value="HTTM-like"/>
</dbReference>
<feature type="region of interest" description="Disordered" evidence="5">
    <location>
        <begin position="1"/>
        <end position="25"/>
    </location>
</feature>
<protein>
    <submittedName>
        <fullName evidence="8">Vitamin K-dependent gamma-carboxylase</fullName>
    </submittedName>
</protein>
<keyword evidence="3 6" id="KW-1133">Transmembrane helix</keyword>
<reference evidence="9" key="1">
    <citation type="submission" date="2016-10" db="EMBL/GenBank/DDBJ databases">
        <authorList>
            <person name="Varghese N."/>
            <person name="Submissions S."/>
        </authorList>
    </citation>
    <scope>NUCLEOTIDE SEQUENCE [LARGE SCALE GENOMIC DNA]</scope>
    <source>
        <strain evidence="9">DSM 22427</strain>
    </source>
</reference>